<organism evidence="2 3">
    <name type="scientific">Bifidobacterium myosotis</name>
    <dbReference type="NCBI Taxonomy" id="1630166"/>
    <lineage>
        <taxon>Bacteria</taxon>
        <taxon>Bacillati</taxon>
        <taxon>Actinomycetota</taxon>
        <taxon>Actinomycetes</taxon>
        <taxon>Bifidobacteriales</taxon>
        <taxon>Bifidobacteriaceae</taxon>
        <taxon>Bifidobacterium</taxon>
    </lineage>
</organism>
<comment type="caution">
    <text evidence="2">The sequence shown here is derived from an EMBL/GenBank/DDBJ whole genome shotgun (WGS) entry which is preliminary data.</text>
</comment>
<dbReference type="EMBL" id="MWWW01000030">
    <property type="protein sequence ID" value="OZG57226.1"/>
    <property type="molecule type" value="Genomic_DNA"/>
</dbReference>
<keyword evidence="1" id="KW-0812">Transmembrane</keyword>
<sequence>MEADLMPDQTDKAGERDWILGTREAAGDSIIGTLFTIVVVAIMVAALDAIILFIVYLLLGIKRSIADTYFHGDPPFPIDATIAVLAFVVIPLFLAAWGPISDWVHADRTLLAIRANRFGHLKPCPDQTDFDGDTIYMDIKRILFHASDTGTIRVYAENSDGPVFLTLRLNNGRMRVEGEEPVSAAFLYEAKHGGDKTDPFIDPRCSYSDNDLTVGRPSA</sequence>
<feature type="transmembrane region" description="Helical" evidence="1">
    <location>
        <begin position="80"/>
        <end position="100"/>
    </location>
</feature>
<reference evidence="2 3" key="1">
    <citation type="journal article" date="2017" name="BMC Genomics">
        <title>Comparative genomic and phylogenomic analyses of the Bifidobacteriaceae family.</title>
        <authorList>
            <person name="Lugli G.A."/>
            <person name="Milani C."/>
            <person name="Turroni F."/>
            <person name="Duranti S."/>
            <person name="Mancabelli L."/>
            <person name="Mangifesta M."/>
            <person name="Ferrario C."/>
            <person name="Modesto M."/>
            <person name="Mattarelli P."/>
            <person name="Jiri K."/>
            <person name="van Sinderen D."/>
            <person name="Ventura M."/>
        </authorList>
    </citation>
    <scope>NUCLEOTIDE SEQUENCE [LARGE SCALE GENOMIC DNA]</scope>
    <source>
        <strain evidence="2 3">DSM 100196</strain>
    </source>
</reference>
<gene>
    <name evidence="2" type="ORF">BMYO_2016</name>
</gene>
<dbReference type="Proteomes" id="UP000216871">
    <property type="component" value="Unassembled WGS sequence"/>
</dbReference>
<keyword evidence="3" id="KW-1185">Reference proteome</keyword>
<name>A0A261FED2_9BIFI</name>
<feature type="transmembrane region" description="Helical" evidence="1">
    <location>
        <begin position="30"/>
        <end position="59"/>
    </location>
</feature>
<dbReference type="AlphaFoldDB" id="A0A261FED2"/>
<keyword evidence="1" id="KW-0472">Membrane</keyword>
<accession>A0A261FED2</accession>
<proteinExistence type="predicted"/>
<evidence type="ECO:0000313" key="3">
    <source>
        <dbReference type="Proteomes" id="UP000216871"/>
    </source>
</evidence>
<protein>
    <submittedName>
        <fullName evidence="2">Uncharacterized protein</fullName>
    </submittedName>
</protein>
<evidence type="ECO:0000256" key="1">
    <source>
        <dbReference type="SAM" id="Phobius"/>
    </source>
</evidence>
<keyword evidence="1" id="KW-1133">Transmembrane helix</keyword>
<evidence type="ECO:0000313" key="2">
    <source>
        <dbReference type="EMBL" id="OZG57226.1"/>
    </source>
</evidence>